<keyword evidence="1" id="KW-0812">Transmembrane</keyword>
<keyword evidence="3" id="KW-1185">Reference proteome</keyword>
<evidence type="ECO:0000256" key="1">
    <source>
        <dbReference type="SAM" id="Phobius"/>
    </source>
</evidence>
<dbReference type="InterPro" id="IPR021338">
    <property type="entry name" value="DUF2953"/>
</dbReference>
<dbReference type="Proteomes" id="UP001165287">
    <property type="component" value="Unassembled WGS sequence"/>
</dbReference>
<gene>
    <name evidence="2" type="ORF">K9V48_07815</name>
</gene>
<dbReference type="Pfam" id="PF11167">
    <property type="entry name" value="DUF2953"/>
    <property type="match status" value="1"/>
</dbReference>
<reference evidence="2" key="1">
    <citation type="submission" date="2024-05" db="EMBL/GenBank/DDBJ databases">
        <title>Metabacillus sp. nov., isolated from the rhizosphere soil of tomato plants.</title>
        <authorList>
            <person name="Ma R."/>
        </authorList>
    </citation>
    <scope>NUCLEOTIDE SEQUENCE</scope>
    <source>
        <strain evidence="2">DBTR6</strain>
    </source>
</reference>
<sequence>MIERVWGYLNWLIIILLLLFILFFLILFTKVTVTLDLNHVGDNDQFKVKFRAWFGLLRYTINIPLVKIDDDGPNLIVKEEQKVGSENAIHNANPKGKEKKVTPEDVLNGIRDIKEIIEHIVGLHKIIRRFLKKIKIKKLEWHSQFGVGDAAHTGLLTGAAWAIKGSVIGIISQYLRLIAKPVVTITPEFNQYCSRTKLQCIFQFRIGQTILAGIQIIKYWKGGIPKLKNKPFSLFTN</sequence>
<name>A0ABS7UPC9_9BACI</name>
<protein>
    <submittedName>
        <fullName evidence="2">DUF2953 domain-containing protein</fullName>
    </submittedName>
</protein>
<keyword evidence="1" id="KW-0472">Membrane</keyword>
<feature type="transmembrane region" description="Helical" evidence="1">
    <location>
        <begin position="6"/>
        <end position="28"/>
    </location>
</feature>
<dbReference type="RefSeq" id="WP_224138163.1">
    <property type="nucleotide sequence ID" value="NZ_JAIQUM010000012.1"/>
</dbReference>
<comment type="caution">
    <text evidence="2">The sequence shown here is derived from an EMBL/GenBank/DDBJ whole genome shotgun (WGS) entry which is preliminary data.</text>
</comment>
<keyword evidence="1" id="KW-1133">Transmembrane helix</keyword>
<evidence type="ECO:0000313" key="3">
    <source>
        <dbReference type="Proteomes" id="UP001165287"/>
    </source>
</evidence>
<evidence type="ECO:0000313" key="2">
    <source>
        <dbReference type="EMBL" id="MBZ5750150.1"/>
    </source>
</evidence>
<proteinExistence type="predicted"/>
<organism evidence="2 3">
    <name type="scientific">Metabacillus rhizolycopersici</name>
    <dbReference type="NCBI Taxonomy" id="2875709"/>
    <lineage>
        <taxon>Bacteria</taxon>
        <taxon>Bacillati</taxon>
        <taxon>Bacillota</taxon>
        <taxon>Bacilli</taxon>
        <taxon>Bacillales</taxon>
        <taxon>Bacillaceae</taxon>
        <taxon>Metabacillus</taxon>
    </lineage>
</organism>
<dbReference type="EMBL" id="JAIQUM010000012">
    <property type="protein sequence ID" value="MBZ5750150.1"/>
    <property type="molecule type" value="Genomic_DNA"/>
</dbReference>
<accession>A0ABS7UPC9</accession>